<organism evidence="1 2">
    <name type="scientific">Nocardia brasiliensis</name>
    <dbReference type="NCBI Taxonomy" id="37326"/>
    <lineage>
        <taxon>Bacteria</taxon>
        <taxon>Bacillati</taxon>
        <taxon>Actinomycetota</taxon>
        <taxon>Actinomycetes</taxon>
        <taxon>Mycobacteriales</taxon>
        <taxon>Nocardiaceae</taxon>
        <taxon>Nocardia</taxon>
    </lineage>
</organism>
<evidence type="ECO:0000313" key="2">
    <source>
        <dbReference type="Proteomes" id="UP000501705"/>
    </source>
</evidence>
<proteinExistence type="predicted"/>
<name>A0A6G9XNW0_NOCBR</name>
<dbReference type="EMBL" id="CP046171">
    <property type="protein sequence ID" value="QIS02589.1"/>
    <property type="molecule type" value="Genomic_DNA"/>
</dbReference>
<dbReference type="Proteomes" id="UP000501705">
    <property type="component" value="Chromosome"/>
</dbReference>
<reference evidence="1 2" key="1">
    <citation type="journal article" date="2019" name="ACS Chem. Biol.">
        <title>Identification and Mobilization of a Cryptic Antibiotic Biosynthesis Gene Locus from a Human-Pathogenic Nocardia Isolate.</title>
        <authorList>
            <person name="Herisse M."/>
            <person name="Ishida K."/>
            <person name="Porter J.L."/>
            <person name="Howden B."/>
            <person name="Hertweck C."/>
            <person name="Stinear T.P."/>
            <person name="Pidot S.J."/>
        </authorList>
    </citation>
    <scope>NUCLEOTIDE SEQUENCE [LARGE SCALE GENOMIC DNA]</scope>
    <source>
        <strain evidence="1 2">AUSMDU00024985</strain>
    </source>
</reference>
<protein>
    <submittedName>
        <fullName evidence="1">Uncharacterized protein</fullName>
    </submittedName>
</protein>
<dbReference type="AlphaFoldDB" id="A0A6G9XNW0"/>
<gene>
    <name evidence="1" type="ORF">F5X71_09895</name>
</gene>
<sequence>MALGGWEVGLGYVTELRWPVVAGCGIFVFRNKIGDLIGRIQDLKATVAGMTFEMKVRAAKDWVDEIRAPETILATDNFNVQDTAKRIIREPGNAVRAFEALTAERQQCIRMAVDDIRTAADAAPHQALLLKPADGFRQAAALLDSWVRPFVVPPSVFQQFATGAGEHIPDLWPATPDPIVFGYRNIRDLESLAASEPESLTTNAAMVFESTIYEWASKYVAFLADIIDQYDDWIAGGSD</sequence>
<accession>A0A6G9XNW0</accession>
<evidence type="ECO:0000313" key="1">
    <source>
        <dbReference type="EMBL" id="QIS02589.1"/>
    </source>
</evidence>